<dbReference type="InterPro" id="IPR052932">
    <property type="entry name" value="OprB_Porin"/>
</dbReference>
<dbReference type="InterPro" id="IPR007049">
    <property type="entry name" value="Carb-sel_porin_OprB"/>
</dbReference>
<dbReference type="Proteomes" id="UP000032679">
    <property type="component" value="Unassembled WGS sequence"/>
</dbReference>
<dbReference type="PANTHER" id="PTHR37944">
    <property type="entry name" value="PORIN B"/>
    <property type="match status" value="1"/>
</dbReference>
<evidence type="ECO:0000313" key="4">
    <source>
        <dbReference type="Proteomes" id="UP000032679"/>
    </source>
</evidence>
<dbReference type="PANTHER" id="PTHR37944:SF1">
    <property type="entry name" value="PORIN B"/>
    <property type="match status" value="1"/>
</dbReference>
<dbReference type="GO" id="GO:0015288">
    <property type="term" value="F:porin activity"/>
    <property type="evidence" value="ECO:0007669"/>
    <property type="project" value="InterPro"/>
</dbReference>
<feature type="chain" id="PRO_5007227880" evidence="2">
    <location>
        <begin position="24"/>
        <end position="455"/>
    </location>
</feature>
<keyword evidence="2" id="KW-0732">Signal</keyword>
<name>A0A0D6MMN6_9PROT</name>
<evidence type="ECO:0000256" key="2">
    <source>
        <dbReference type="RuleBase" id="RU363072"/>
    </source>
</evidence>
<dbReference type="STRING" id="1231623.Tasa_028_078"/>
<dbReference type="Gene3D" id="2.40.160.180">
    <property type="entry name" value="Carbohydrate-selective porin OprB"/>
    <property type="match status" value="1"/>
</dbReference>
<dbReference type="GO" id="GO:0016020">
    <property type="term" value="C:membrane"/>
    <property type="evidence" value="ECO:0007669"/>
    <property type="project" value="InterPro"/>
</dbReference>
<dbReference type="InterPro" id="IPR038673">
    <property type="entry name" value="OprB_sf"/>
</dbReference>
<gene>
    <name evidence="3" type="ORF">Tasa_028_078</name>
</gene>
<accession>A0A0D6MMN6</accession>
<dbReference type="GO" id="GO:0008643">
    <property type="term" value="P:carbohydrate transport"/>
    <property type="evidence" value="ECO:0007669"/>
    <property type="project" value="InterPro"/>
</dbReference>
<dbReference type="EMBL" id="BALE01000028">
    <property type="protein sequence ID" value="GAN54711.1"/>
    <property type="molecule type" value="Genomic_DNA"/>
</dbReference>
<dbReference type="AlphaFoldDB" id="A0A0D6MMN6"/>
<keyword evidence="4" id="KW-1185">Reference proteome</keyword>
<organism evidence="3 4">
    <name type="scientific">Tanticharoenia sakaeratensis NBRC 103193</name>
    <dbReference type="NCBI Taxonomy" id="1231623"/>
    <lineage>
        <taxon>Bacteria</taxon>
        <taxon>Pseudomonadati</taxon>
        <taxon>Pseudomonadota</taxon>
        <taxon>Alphaproteobacteria</taxon>
        <taxon>Acetobacterales</taxon>
        <taxon>Acetobacteraceae</taxon>
        <taxon>Tanticharoenia</taxon>
    </lineage>
</organism>
<protein>
    <submittedName>
        <fullName evidence="3">Carbohydrate-selective porin OprB</fullName>
    </submittedName>
</protein>
<comment type="caution">
    <text evidence="3">The sequence shown here is derived from an EMBL/GenBank/DDBJ whole genome shotgun (WGS) entry which is preliminary data.</text>
</comment>
<feature type="signal peptide" evidence="2">
    <location>
        <begin position="1"/>
        <end position="23"/>
    </location>
</feature>
<evidence type="ECO:0000256" key="1">
    <source>
        <dbReference type="ARBA" id="ARBA00008769"/>
    </source>
</evidence>
<comment type="similarity">
    <text evidence="1 2">Belongs to the OprB family.</text>
</comment>
<sequence length="455" mass="48876">MRLPMACALAFGAVVICASRAEAQVRGPVSITGPSFALDTPTAYENTPFTPKVEHVLGTWDGILPWLNSHGVGVVIDYTSESAILLDGGHGSDAGYAHQVGAELDIDWGKLIGWQGFRTHAVVVNRAGHNLSADYGDKSLAGIQEIYGGGGNVGVHLVYVYGTQDLAGGRVQIAAGKMPVNIDFSASPLYCTFMTKSICGNPKALTRGAAGFATYPGSVWGGRVRTWPADGFYAQVGVYGANPDLNTNQYDRTGFNFSTNLYTGFYVPAEVGIIPSFGPNHLVGHYKLGVGYDSSPYADWLRDNGGGIAYLTKKPARMDQGKTQLWIEGDQMLIRNGHGPLNGLYAMAGFVRNTPQTSGYRYEFYAGLVGRGVIRARPLDTVGVMFTRTEASPELIALQDLEYGLGRKSLPNSATAPQSWVQVFEATYKFPRHERLRVPAGFPAHHAAQSAAQQA</sequence>
<dbReference type="Pfam" id="PF04966">
    <property type="entry name" value="OprB"/>
    <property type="match status" value="1"/>
</dbReference>
<proteinExistence type="inferred from homology"/>
<reference evidence="3 4" key="1">
    <citation type="submission" date="2012-10" db="EMBL/GenBank/DDBJ databases">
        <title>Genome sequencing of Tanticharoenia sakaeratensis NBRC 103193.</title>
        <authorList>
            <person name="Azuma Y."/>
            <person name="Hadano H."/>
            <person name="Hirakawa H."/>
            <person name="Matsushita K."/>
        </authorList>
    </citation>
    <scope>NUCLEOTIDE SEQUENCE [LARGE SCALE GENOMIC DNA]</scope>
    <source>
        <strain evidence="3 4">NBRC 103193</strain>
    </source>
</reference>
<evidence type="ECO:0000313" key="3">
    <source>
        <dbReference type="EMBL" id="GAN54711.1"/>
    </source>
</evidence>